<dbReference type="InterPro" id="IPR057399">
    <property type="entry name" value="GRESAG4.1/3_peripasmic_1"/>
</dbReference>
<dbReference type="EMBL" id="MKGL01000283">
    <property type="protein sequence ID" value="RNF01263.1"/>
    <property type="molecule type" value="Genomic_DNA"/>
</dbReference>
<name>A0A3R7M8A3_TRYRA</name>
<evidence type="ECO:0000313" key="2">
    <source>
        <dbReference type="EMBL" id="RNF01263.1"/>
    </source>
</evidence>
<comment type="caution">
    <text evidence="2">The sequence shown here is derived from an EMBL/GenBank/DDBJ whole genome shotgun (WGS) entry which is preliminary data.</text>
</comment>
<dbReference type="OrthoDB" id="252777at2759"/>
<evidence type="ECO:0000313" key="3">
    <source>
        <dbReference type="Proteomes" id="UP000283634"/>
    </source>
</evidence>
<reference evidence="2 3" key="1">
    <citation type="journal article" date="2018" name="BMC Genomics">
        <title>Genomic comparison of Trypanosoma conorhini and Trypanosoma rangeli to Trypanosoma cruzi strains of high and low virulence.</title>
        <authorList>
            <person name="Bradwell K.R."/>
            <person name="Koparde V.N."/>
            <person name="Matveyev A.V."/>
            <person name="Serrano M.G."/>
            <person name="Alves J.M."/>
            <person name="Parikh H."/>
            <person name="Huang B."/>
            <person name="Lee V."/>
            <person name="Espinosa-Alvarez O."/>
            <person name="Ortiz P.A."/>
            <person name="Costa-Martins A.G."/>
            <person name="Teixeira M.M."/>
            <person name="Buck G.A."/>
        </authorList>
    </citation>
    <scope>NUCLEOTIDE SEQUENCE [LARGE SCALE GENOMIC DNA]</scope>
    <source>
        <strain evidence="2 3">AM80</strain>
    </source>
</reference>
<dbReference type="VEuPathDB" id="TriTrypDB:TRSC58_03414"/>
<dbReference type="SUPFAM" id="SSF53822">
    <property type="entry name" value="Periplasmic binding protein-like I"/>
    <property type="match status" value="1"/>
</dbReference>
<feature type="domain" description="Receptor-type adenylate cyclase GRESAG 4.1/3 periplasmic binding protein-like" evidence="1">
    <location>
        <begin position="104"/>
        <end position="140"/>
    </location>
</feature>
<dbReference type="Proteomes" id="UP000283634">
    <property type="component" value="Unassembled WGS sequence"/>
</dbReference>
<protein>
    <submittedName>
        <fullName evidence="2">Receptor-type adenylate cyclase</fullName>
    </submittedName>
</protein>
<gene>
    <name evidence="2" type="ORF">TraAM80_07115</name>
</gene>
<organism evidence="2 3">
    <name type="scientific">Trypanosoma rangeli</name>
    <dbReference type="NCBI Taxonomy" id="5698"/>
    <lineage>
        <taxon>Eukaryota</taxon>
        <taxon>Discoba</taxon>
        <taxon>Euglenozoa</taxon>
        <taxon>Kinetoplastea</taxon>
        <taxon>Metakinetoplastina</taxon>
        <taxon>Trypanosomatida</taxon>
        <taxon>Trypanosomatidae</taxon>
        <taxon>Trypanosoma</taxon>
        <taxon>Herpetosoma</taxon>
    </lineage>
</organism>
<evidence type="ECO:0000259" key="1">
    <source>
        <dbReference type="Pfam" id="PF25495"/>
    </source>
</evidence>
<sequence length="140" mass="15984">MVTAFCTGVNVSLWARNSAAEEDVYAEVFRREVKMSEFDTVLEEVMQKEKSIVALLTQFGDTYLRAVLPLLRRFDLVAFAPLTAPSAVRGWNPNVYFLRVDPVAELLALVRYAVTELRVLRLGFMYVRGVFFGHRECEQA</sequence>
<dbReference type="InterPro" id="IPR028082">
    <property type="entry name" value="Peripla_BP_I"/>
</dbReference>
<keyword evidence="3" id="KW-1185">Reference proteome</keyword>
<dbReference type="RefSeq" id="XP_029236230.1">
    <property type="nucleotide sequence ID" value="XM_029383925.1"/>
</dbReference>
<accession>A0A3R7M8A3</accession>
<dbReference type="GeneID" id="40331048"/>
<dbReference type="Pfam" id="PF25495">
    <property type="entry name" value="Peripla_BP_A-cyclase_1"/>
    <property type="match status" value="1"/>
</dbReference>
<proteinExistence type="predicted"/>
<dbReference type="OMA" id="FFGHREC"/>
<keyword evidence="2" id="KW-0675">Receptor</keyword>
<dbReference type="AlphaFoldDB" id="A0A3R7M8A3"/>